<dbReference type="Proteomes" id="UP000053860">
    <property type="component" value="Unassembled WGS sequence"/>
</dbReference>
<evidence type="ECO:0000259" key="2">
    <source>
        <dbReference type="Pfam" id="PF26018"/>
    </source>
</evidence>
<feature type="non-terminal residue" evidence="3">
    <location>
        <position position="229"/>
    </location>
</feature>
<evidence type="ECO:0000313" key="4">
    <source>
        <dbReference type="Proteomes" id="UP000053860"/>
    </source>
</evidence>
<proteinExistence type="predicted"/>
<dbReference type="InterPro" id="IPR058709">
    <property type="entry name" value="BSH_RND-rel"/>
</dbReference>
<evidence type="ECO:0000313" key="3">
    <source>
        <dbReference type="EMBL" id="KUK78433.1"/>
    </source>
</evidence>
<gene>
    <name evidence="3" type="ORF">XD92_0313</name>
</gene>
<dbReference type="EMBL" id="LGGN01000033">
    <property type="protein sequence ID" value="KUK78433.1"/>
    <property type="molecule type" value="Genomic_DNA"/>
</dbReference>
<organism evidence="3 4">
    <name type="scientific">Proteiniphilum acetatigenes</name>
    <dbReference type="NCBI Taxonomy" id="294710"/>
    <lineage>
        <taxon>Bacteria</taxon>
        <taxon>Pseudomonadati</taxon>
        <taxon>Bacteroidota</taxon>
        <taxon>Bacteroidia</taxon>
        <taxon>Bacteroidales</taxon>
        <taxon>Dysgonomonadaceae</taxon>
        <taxon>Proteiniphilum</taxon>
    </lineage>
</organism>
<accession>A0A101HKI5</accession>
<sequence length="229" mass="25525">MKKKLQKPKSVNFTVLKGGGQGLENAPVPGKNPLFFLLLFLALFLLGQILVGWIWGFFSQRSVKTILAGEGSIELTLPISGLITFDEEIIFSPRSGFIYYLVEEGSRVSVGAELARISEFPLEEVVPDVEEEQAAADYLTKFKNWFLNADALNEDSHLSLFPVNEEAAVLNPQAGLVSFKIDGWEKFGPGSGFPYLIEKEFEERPYQEQSMGSGEKVSRFSPLLRIINN</sequence>
<feature type="transmembrane region" description="Helical" evidence="1">
    <location>
        <begin position="34"/>
        <end position="58"/>
    </location>
</feature>
<keyword evidence="1" id="KW-0472">Membrane</keyword>
<keyword evidence="1" id="KW-0812">Transmembrane</keyword>
<protein>
    <recommendedName>
        <fullName evidence="2">RND related barrel-sandwich hybrid domain-containing protein</fullName>
    </recommendedName>
</protein>
<dbReference type="AlphaFoldDB" id="A0A101HKI5"/>
<feature type="domain" description="RND related barrel-sandwich hybrid" evidence="2">
    <location>
        <begin position="87"/>
        <end position="186"/>
    </location>
</feature>
<dbReference type="Pfam" id="PF26018">
    <property type="entry name" value="BSH_RND_rel"/>
    <property type="match status" value="1"/>
</dbReference>
<evidence type="ECO:0000256" key="1">
    <source>
        <dbReference type="SAM" id="Phobius"/>
    </source>
</evidence>
<reference evidence="4" key="1">
    <citation type="journal article" date="2015" name="MBio">
        <title>Genome-Resolved Metagenomic Analysis Reveals Roles for Candidate Phyla and Other Microbial Community Members in Biogeochemical Transformations in Oil Reservoirs.</title>
        <authorList>
            <person name="Hu P."/>
            <person name="Tom L."/>
            <person name="Singh A."/>
            <person name="Thomas B.C."/>
            <person name="Baker B.J."/>
            <person name="Piceno Y.M."/>
            <person name="Andersen G.L."/>
            <person name="Banfield J.F."/>
        </authorList>
    </citation>
    <scope>NUCLEOTIDE SEQUENCE [LARGE SCALE GENOMIC DNA]</scope>
</reference>
<keyword evidence="1" id="KW-1133">Transmembrane helix</keyword>
<name>A0A101HKI5_9BACT</name>
<comment type="caution">
    <text evidence="3">The sequence shown here is derived from an EMBL/GenBank/DDBJ whole genome shotgun (WGS) entry which is preliminary data.</text>
</comment>